<dbReference type="EMBL" id="VMFD01000039">
    <property type="protein sequence ID" value="TSC65513.1"/>
    <property type="molecule type" value="Genomic_DNA"/>
</dbReference>
<sequence length="489" mass="53873">MSELEPTTTNPNQSGPWRDVYLDHAATTYLDPRVRAAMEPYFEQRFGNPSSLYRHGRVAKQALDQSRATLARLIGAESSELIFTGSGTESDNLAILGVWRAWQEHQSWQAKVSLARQGETAQYNTLLPEQPHFITSAIEHHAVLHVFQYLEKQGCPVTYLPVNAEGIVELASVTVALRPNTLLVSIMLANNEIGTLQPVAEISALLKKYTAEQGLKQRIYLHTDACQAAGALDLKVNQLGVDLMTINGSKIYGPKGVGLLYVRQGVKIKSIVFGGGQEKGLRSGTENLAAIVGFAKAFELIEAERQTENRRLTELRNWFWQELERRIAKVRLNGSLSQRLPNNLNVSILDIEGEALILYLDEVGIACATGSACDSATLDPSHVILALGVPYEFAHSSIRFSLGKRTSRTDLEYTLEHLVPLVEKLRRISPVRMELDSQSNQLSAPEAFVGERLPHWQAAPTSASKPAPAIETTAETATTLASAQNKSRE</sequence>
<comment type="catalytic activity">
    <reaction evidence="3">
        <text>(sulfur carrier)-H + L-cysteine = (sulfur carrier)-SH + L-alanine</text>
        <dbReference type="Rhea" id="RHEA:43892"/>
        <dbReference type="Rhea" id="RHEA-COMP:14737"/>
        <dbReference type="Rhea" id="RHEA-COMP:14739"/>
        <dbReference type="ChEBI" id="CHEBI:29917"/>
        <dbReference type="ChEBI" id="CHEBI:35235"/>
        <dbReference type="ChEBI" id="CHEBI:57972"/>
        <dbReference type="ChEBI" id="CHEBI:64428"/>
        <dbReference type="EC" id="2.8.1.7"/>
    </reaction>
</comment>
<evidence type="ECO:0000259" key="4">
    <source>
        <dbReference type="Pfam" id="PF00266"/>
    </source>
</evidence>
<dbReference type="PANTHER" id="PTHR11601:SF34">
    <property type="entry name" value="CYSTEINE DESULFURASE"/>
    <property type="match status" value="1"/>
</dbReference>
<evidence type="ECO:0000313" key="5">
    <source>
        <dbReference type="EMBL" id="TSC65513.1"/>
    </source>
</evidence>
<dbReference type="SUPFAM" id="SSF53383">
    <property type="entry name" value="PLP-dependent transferases"/>
    <property type="match status" value="1"/>
</dbReference>
<name>A0A554JAY4_9BACT</name>
<gene>
    <name evidence="5" type="ORF">CEO22_453</name>
</gene>
<dbReference type="PANTHER" id="PTHR11601">
    <property type="entry name" value="CYSTEINE DESULFURYLASE FAMILY MEMBER"/>
    <property type="match status" value="1"/>
</dbReference>
<dbReference type="GO" id="GO:0031071">
    <property type="term" value="F:cysteine desulfurase activity"/>
    <property type="evidence" value="ECO:0007669"/>
    <property type="project" value="UniProtKB-EC"/>
</dbReference>
<accession>A0A554JAY4</accession>
<dbReference type="Gene3D" id="1.10.260.50">
    <property type="match status" value="1"/>
</dbReference>
<reference evidence="5 6" key="1">
    <citation type="submission" date="2017-08" db="EMBL/GenBank/DDBJ databases">
        <title>Mechanisms for carbon and nitrogen cycling indicate functional differentiation within the Candidate Phyla Radiation.</title>
        <authorList>
            <person name="Danczak R.E."/>
            <person name="Johnston M.D."/>
            <person name="Kenah C."/>
            <person name="Slattery M."/>
            <person name="Wrighton K.C."/>
            <person name="Wilkins M.J."/>
        </authorList>
    </citation>
    <scope>NUCLEOTIDE SEQUENCE [LARGE SCALE GENOMIC DNA]</scope>
    <source>
        <strain evidence="5">Gr01-1014_85</strain>
    </source>
</reference>
<dbReference type="Proteomes" id="UP000316253">
    <property type="component" value="Unassembled WGS sequence"/>
</dbReference>
<dbReference type="InterPro" id="IPR015422">
    <property type="entry name" value="PyrdxlP-dep_Trfase_small"/>
</dbReference>
<comment type="caution">
    <text evidence="5">The sequence shown here is derived from an EMBL/GenBank/DDBJ whole genome shotgun (WGS) entry which is preliminary data.</text>
</comment>
<dbReference type="Pfam" id="PF00266">
    <property type="entry name" value="Aminotran_5"/>
    <property type="match status" value="2"/>
</dbReference>
<dbReference type="AlphaFoldDB" id="A0A554JAY4"/>
<evidence type="ECO:0000256" key="2">
    <source>
        <dbReference type="ARBA" id="ARBA00006490"/>
    </source>
</evidence>
<dbReference type="Gene3D" id="3.40.640.10">
    <property type="entry name" value="Type I PLP-dependent aspartate aminotransferase-like (Major domain)"/>
    <property type="match status" value="1"/>
</dbReference>
<dbReference type="InterPro" id="IPR015424">
    <property type="entry name" value="PyrdxlP-dep_Trfase"/>
</dbReference>
<dbReference type="Gene3D" id="3.90.1150.10">
    <property type="entry name" value="Aspartate Aminotransferase, domain 1"/>
    <property type="match status" value="1"/>
</dbReference>
<comment type="cofactor">
    <cofactor evidence="1">
        <name>pyridoxal 5'-phosphate</name>
        <dbReference type="ChEBI" id="CHEBI:597326"/>
    </cofactor>
</comment>
<evidence type="ECO:0000256" key="1">
    <source>
        <dbReference type="ARBA" id="ARBA00001933"/>
    </source>
</evidence>
<protein>
    <submittedName>
        <fullName evidence="5">Cysteine desulfurase</fullName>
    </submittedName>
</protein>
<proteinExistence type="inferred from homology"/>
<organism evidence="5 6">
    <name type="scientific">Candidatus Berkelbacteria bacterium Gr01-1014_85</name>
    <dbReference type="NCBI Taxonomy" id="2017150"/>
    <lineage>
        <taxon>Bacteria</taxon>
        <taxon>Candidatus Berkelbacteria</taxon>
    </lineage>
</organism>
<feature type="domain" description="Aminotransferase class V" evidence="4">
    <location>
        <begin position="20"/>
        <end position="104"/>
    </location>
</feature>
<dbReference type="InterPro" id="IPR015421">
    <property type="entry name" value="PyrdxlP-dep_Trfase_major"/>
</dbReference>
<feature type="domain" description="Aminotransferase class V" evidence="4">
    <location>
        <begin position="127"/>
        <end position="412"/>
    </location>
</feature>
<comment type="similarity">
    <text evidence="2">Belongs to the class-V pyridoxal-phosphate-dependent aminotransferase family. NifS/IscS subfamily.</text>
</comment>
<dbReference type="InterPro" id="IPR000192">
    <property type="entry name" value="Aminotrans_V_dom"/>
</dbReference>
<evidence type="ECO:0000313" key="6">
    <source>
        <dbReference type="Proteomes" id="UP000316253"/>
    </source>
</evidence>
<evidence type="ECO:0000256" key="3">
    <source>
        <dbReference type="ARBA" id="ARBA00050776"/>
    </source>
</evidence>